<dbReference type="InterPro" id="IPR023631">
    <property type="entry name" value="Amidase_dom"/>
</dbReference>
<reference evidence="2 3" key="1">
    <citation type="submission" date="2016-10" db="EMBL/GenBank/DDBJ databases">
        <title>Paenibacillus species isolates.</title>
        <authorList>
            <person name="Beno S.M."/>
        </authorList>
    </citation>
    <scope>NUCLEOTIDE SEQUENCE [LARGE SCALE GENOMIC DNA]</scope>
    <source>
        <strain evidence="2 3">FSL H7-0604</strain>
    </source>
</reference>
<dbReference type="InterPro" id="IPR036928">
    <property type="entry name" value="AS_sf"/>
</dbReference>
<dbReference type="PANTHER" id="PTHR11895:SF67">
    <property type="entry name" value="AMIDASE DOMAIN-CONTAINING PROTEIN"/>
    <property type="match status" value="1"/>
</dbReference>
<organism evidence="2 3">
    <name type="scientific">Paenibacillus odorifer</name>
    <dbReference type="NCBI Taxonomy" id="189426"/>
    <lineage>
        <taxon>Bacteria</taxon>
        <taxon>Bacillati</taxon>
        <taxon>Bacillota</taxon>
        <taxon>Bacilli</taxon>
        <taxon>Bacillales</taxon>
        <taxon>Paenibacillaceae</taxon>
        <taxon>Paenibacillus</taxon>
    </lineage>
</organism>
<evidence type="ECO:0000259" key="1">
    <source>
        <dbReference type="Pfam" id="PF01425"/>
    </source>
</evidence>
<evidence type="ECO:0000313" key="3">
    <source>
        <dbReference type="Proteomes" id="UP000187465"/>
    </source>
</evidence>
<sequence length="429" mass="47250">MYINKSSLAHFAQGNKTSDVTMDRYLTQYLDLYDKVEPHVRAFVPEENRADRIKNEVAGVREKYSEIPKPSLYGIPAGIKDLIHLDGLPTLAGSNLPSQALTKSEGSFIQKLRQKGVWFTGKTVTEEFAYAGPITTRNPHQLEHTPGGSSAGSAAAVAAGICPFAIGTQTLRSVMAPASFCGVVGFKPSYARIPIDGVQLMSPSFDTFGFFTQDMEGMDFLAAELVTGWRPFKEARKPVLGIPEGVYMTLLEDDTKITFQKQLKKLEEAGFSIKTVAMPWEDSFIYGDAMVRFVHGEMAQVHDPLFDVYKDLYDDTVRQAILSGRTITEEELEGYRSGQLKLRNDLLDVQKSQGIDLWVSPAQAGTAPLWGTRTGWTGMTAIWSYAGAPAVSIPAATINNMPLGFQCIGAYGRDEELIYWSKDVSLALQ</sequence>
<dbReference type="Gene3D" id="3.90.1300.10">
    <property type="entry name" value="Amidase signature (AS) domain"/>
    <property type="match status" value="1"/>
</dbReference>
<dbReference type="EMBL" id="MKQP01000078">
    <property type="protein sequence ID" value="OMD21453.1"/>
    <property type="molecule type" value="Genomic_DNA"/>
</dbReference>
<dbReference type="SUPFAM" id="SSF75304">
    <property type="entry name" value="Amidase signature (AS) enzymes"/>
    <property type="match status" value="1"/>
</dbReference>
<accession>A0A1R0WUA7</accession>
<comment type="caution">
    <text evidence="2">The sequence shown here is derived from an EMBL/GenBank/DDBJ whole genome shotgun (WGS) entry which is preliminary data.</text>
</comment>
<protein>
    <recommendedName>
        <fullName evidence="1">Amidase domain-containing protein</fullName>
    </recommendedName>
</protein>
<dbReference type="Proteomes" id="UP000187465">
    <property type="component" value="Unassembled WGS sequence"/>
</dbReference>
<name>A0A1R0WUA7_9BACL</name>
<dbReference type="Pfam" id="PF01425">
    <property type="entry name" value="Amidase"/>
    <property type="match status" value="1"/>
</dbReference>
<evidence type="ECO:0000313" key="2">
    <source>
        <dbReference type="EMBL" id="OMD21453.1"/>
    </source>
</evidence>
<dbReference type="AlphaFoldDB" id="A0A1R0WUA7"/>
<dbReference type="PANTHER" id="PTHR11895">
    <property type="entry name" value="TRANSAMIDASE"/>
    <property type="match status" value="1"/>
</dbReference>
<dbReference type="GO" id="GO:0003824">
    <property type="term" value="F:catalytic activity"/>
    <property type="evidence" value="ECO:0007669"/>
    <property type="project" value="InterPro"/>
</dbReference>
<dbReference type="RefSeq" id="WP_036678087.1">
    <property type="nucleotide sequence ID" value="NZ_MKQP01000078.1"/>
</dbReference>
<feature type="domain" description="Amidase" evidence="1">
    <location>
        <begin position="26"/>
        <end position="417"/>
    </location>
</feature>
<dbReference type="InterPro" id="IPR000120">
    <property type="entry name" value="Amidase"/>
</dbReference>
<gene>
    <name evidence="2" type="ORF">BJP51_07445</name>
</gene>
<proteinExistence type="predicted"/>